<feature type="transmembrane region" description="Helical" evidence="3">
    <location>
        <begin position="6"/>
        <end position="24"/>
    </location>
</feature>
<dbReference type="OrthoDB" id="290051at2"/>
<dbReference type="AlphaFoldDB" id="A0A4R6BND3"/>
<dbReference type="Pfam" id="PF01757">
    <property type="entry name" value="Acyl_transf_3"/>
    <property type="match status" value="1"/>
</dbReference>
<gene>
    <name evidence="5" type="ORF">ERX37_04525</name>
</gene>
<keyword evidence="6" id="KW-1185">Reference proteome</keyword>
<comment type="similarity">
    <text evidence="2">Belongs to the acyltransferase 3 family.</text>
</comment>
<feature type="transmembrane region" description="Helical" evidence="3">
    <location>
        <begin position="149"/>
        <end position="174"/>
    </location>
</feature>
<evidence type="ECO:0000259" key="4">
    <source>
        <dbReference type="Pfam" id="PF01757"/>
    </source>
</evidence>
<evidence type="ECO:0000313" key="5">
    <source>
        <dbReference type="EMBL" id="TDM03356.1"/>
    </source>
</evidence>
<evidence type="ECO:0000256" key="1">
    <source>
        <dbReference type="ARBA" id="ARBA00004370"/>
    </source>
</evidence>
<dbReference type="EMBL" id="SCWE01000001">
    <property type="protein sequence ID" value="TDM03356.1"/>
    <property type="molecule type" value="Genomic_DNA"/>
</dbReference>
<dbReference type="GO" id="GO:0016747">
    <property type="term" value="F:acyltransferase activity, transferring groups other than amino-acyl groups"/>
    <property type="evidence" value="ECO:0007669"/>
    <property type="project" value="InterPro"/>
</dbReference>
<evidence type="ECO:0000256" key="2">
    <source>
        <dbReference type="ARBA" id="ARBA00007400"/>
    </source>
</evidence>
<evidence type="ECO:0000256" key="3">
    <source>
        <dbReference type="SAM" id="Phobius"/>
    </source>
</evidence>
<protein>
    <submittedName>
        <fullName evidence="5">Acyltransferase</fullName>
    </submittedName>
</protein>
<name>A0A4R6BND3_9STAP</name>
<evidence type="ECO:0000313" key="6">
    <source>
        <dbReference type="Proteomes" id="UP000295328"/>
    </source>
</evidence>
<dbReference type="InterPro" id="IPR002656">
    <property type="entry name" value="Acyl_transf_3_dom"/>
</dbReference>
<reference evidence="5 6" key="1">
    <citation type="submission" date="2019-01" db="EMBL/GenBank/DDBJ databases">
        <title>Draft genome sequences of the type strains of six Macrococcus species.</title>
        <authorList>
            <person name="Mazhar S."/>
            <person name="Altermann E."/>
            <person name="Hill C."/>
            <person name="Mcauliffe O."/>
        </authorList>
    </citation>
    <scope>NUCLEOTIDE SEQUENCE [LARGE SCALE GENOMIC DNA]</scope>
    <source>
        <strain evidence="5 6">CCM4809</strain>
    </source>
</reference>
<comment type="subcellular location">
    <subcellularLocation>
        <location evidence="1">Membrane</location>
    </subcellularLocation>
</comment>
<keyword evidence="3" id="KW-0812">Transmembrane</keyword>
<keyword evidence="5" id="KW-0012">Acyltransferase</keyword>
<feature type="transmembrane region" description="Helical" evidence="3">
    <location>
        <begin position="64"/>
        <end position="81"/>
    </location>
</feature>
<accession>A0A4R6BND3</accession>
<dbReference type="RefSeq" id="WP_133429452.1">
    <property type="nucleotide sequence ID" value="NZ_BMCC01000001.1"/>
</dbReference>
<sequence>MPGGWSISNEILFYLTLPLFFIWVRNVRHALWPAFELTVLEIGDTLLSLHYYDYPVNLHMYYFYWFPNQFPIFARGILLFFMVQCQPVKLNAAWARIFILITVLWIVTLTSMEFHQSMIFFIHYVYSILFVVFAYLLSISQPAVLVNRLTVFIGNISFSMYLIHFFIVELTIILIEKTGLHAPDSLFQYLFHLLVVIMLTVIAAR</sequence>
<keyword evidence="5" id="KW-0808">Transferase</keyword>
<proteinExistence type="inferred from homology"/>
<comment type="caution">
    <text evidence="5">The sequence shown here is derived from an EMBL/GenBank/DDBJ whole genome shotgun (WGS) entry which is preliminary data.</text>
</comment>
<feature type="domain" description="Acyltransferase 3" evidence="4">
    <location>
        <begin position="3"/>
        <end position="202"/>
    </location>
</feature>
<feature type="transmembrane region" description="Helical" evidence="3">
    <location>
        <begin position="186"/>
        <end position="204"/>
    </location>
</feature>
<dbReference type="Proteomes" id="UP000295328">
    <property type="component" value="Unassembled WGS sequence"/>
</dbReference>
<keyword evidence="3" id="KW-1133">Transmembrane helix</keyword>
<keyword evidence="3" id="KW-0472">Membrane</keyword>
<feature type="transmembrane region" description="Helical" evidence="3">
    <location>
        <begin position="118"/>
        <end position="137"/>
    </location>
</feature>
<feature type="transmembrane region" description="Helical" evidence="3">
    <location>
        <begin position="93"/>
        <end position="112"/>
    </location>
</feature>
<organism evidence="5 6">
    <name type="scientific">Macrococcus hajekii</name>
    <dbReference type="NCBI Taxonomy" id="198482"/>
    <lineage>
        <taxon>Bacteria</taxon>
        <taxon>Bacillati</taxon>
        <taxon>Bacillota</taxon>
        <taxon>Bacilli</taxon>
        <taxon>Bacillales</taxon>
        <taxon>Staphylococcaceae</taxon>
        <taxon>Macrococcus</taxon>
    </lineage>
</organism>